<organism evidence="6 7">
    <name type="scientific">[Candida] anglica</name>
    <dbReference type="NCBI Taxonomy" id="148631"/>
    <lineage>
        <taxon>Eukaryota</taxon>
        <taxon>Fungi</taxon>
        <taxon>Dikarya</taxon>
        <taxon>Ascomycota</taxon>
        <taxon>Saccharomycotina</taxon>
        <taxon>Pichiomycetes</taxon>
        <taxon>Debaryomycetaceae</taxon>
        <taxon>Kurtzmaniella</taxon>
    </lineage>
</organism>
<evidence type="ECO:0000313" key="6">
    <source>
        <dbReference type="EMBL" id="CAK7895575.1"/>
    </source>
</evidence>
<dbReference type="InterPro" id="IPR001533">
    <property type="entry name" value="Pterin_deHydtase"/>
</dbReference>
<evidence type="ECO:0000256" key="5">
    <source>
        <dbReference type="ARBA" id="ARBA00030497"/>
    </source>
</evidence>
<comment type="similarity">
    <text evidence="2">Belongs to the pterin-4-alpha-carbinolamine dehydratase family.</text>
</comment>
<dbReference type="InterPro" id="IPR036428">
    <property type="entry name" value="PCD_sf"/>
</dbReference>
<dbReference type="EMBL" id="OZ004254">
    <property type="protein sequence ID" value="CAK7895575.1"/>
    <property type="molecule type" value="Genomic_DNA"/>
</dbReference>
<keyword evidence="4" id="KW-0456">Lyase</keyword>
<evidence type="ECO:0000256" key="4">
    <source>
        <dbReference type="ARBA" id="ARBA00023239"/>
    </source>
</evidence>
<dbReference type="Proteomes" id="UP001497600">
    <property type="component" value="Chromosome B"/>
</dbReference>
<name>A0ABP0E790_9ASCO</name>
<dbReference type="CDD" id="cd00488">
    <property type="entry name" value="PCD_DCoH"/>
    <property type="match status" value="1"/>
</dbReference>
<accession>A0ABP0E790</accession>
<evidence type="ECO:0000256" key="3">
    <source>
        <dbReference type="ARBA" id="ARBA00013252"/>
    </source>
</evidence>
<keyword evidence="7" id="KW-1185">Reference proteome</keyword>
<protein>
    <recommendedName>
        <fullName evidence="3">4a-hydroxytetrahydrobiopterin dehydratase</fullName>
        <ecNumber evidence="3">4.2.1.96</ecNumber>
    </recommendedName>
    <alternativeName>
        <fullName evidence="5">4-alpha-hydroxy-tetrahydropterin dehydratase</fullName>
    </alternativeName>
</protein>
<evidence type="ECO:0000313" key="7">
    <source>
        <dbReference type="Proteomes" id="UP001497600"/>
    </source>
</evidence>
<dbReference type="EC" id="4.2.1.96" evidence="3"/>
<dbReference type="Pfam" id="PF01329">
    <property type="entry name" value="Pterin_4a"/>
    <property type="match status" value="1"/>
</dbReference>
<reference evidence="6 7" key="1">
    <citation type="submission" date="2024-01" db="EMBL/GenBank/DDBJ databases">
        <authorList>
            <consortium name="Genoscope - CEA"/>
            <person name="William W."/>
        </authorList>
    </citation>
    <scope>NUCLEOTIDE SEQUENCE [LARGE SCALE GENOMIC DNA]</scope>
    <source>
        <strain evidence="6 7">29B2s-10</strain>
    </source>
</reference>
<proteinExistence type="inferred from homology"/>
<evidence type="ECO:0000256" key="2">
    <source>
        <dbReference type="ARBA" id="ARBA00006472"/>
    </source>
</evidence>
<comment type="catalytic activity">
    <reaction evidence="1">
        <text>(4aS,6R)-4a-hydroxy-L-erythro-5,6,7,8-tetrahydrobiopterin = (6R)-L-erythro-6,7-dihydrobiopterin + H2O</text>
        <dbReference type="Rhea" id="RHEA:11920"/>
        <dbReference type="ChEBI" id="CHEBI:15377"/>
        <dbReference type="ChEBI" id="CHEBI:15642"/>
        <dbReference type="ChEBI" id="CHEBI:43120"/>
        <dbReference type="EC" id="4.2.1.96"/>
    </reaction>
</comment>
<gene>
    <name evidence="6" type="ORF">CAAN4_B00958</name>
</gene>
<dbReference type="PANTHER" id="PTHR12599">
    <property type="entry name" value="PTERIN-4-ALPHA-CARBINOLAMINE DEHYDRATASE"/>
    <property type="match status" value="1"/>
</dbReference>
<sequence>MSVPALSRTAISNSLKSLNKVSNASWKVVESVSNQHHLQTDLVFKNFGTTWKFLNEVKDHAHKLRHHPTITTTYNKVNLEITTHDVGNSLTEKDFQLAEKISLSLNILNKEQ</sequence>
<dbReference type="SUPFAM" id="SSF55248">
    <property type="entry name" value="PCD-like"/>
    <property type="match status" value="1"/>
</dbReference>
<evidence type="ECO:0000256" key="1">
    <source>
        <dbReference type="ARBA" id="ARBA00001554"/>
    </source>
</evidence>
<dbReference type="Gene3D" id="3.30.1360.20">
    <property type="entry name" value="Transcriptional coactivator/pterin dehydratase"/>
    <property type="match status" value="1"/>
</dbReference>
<dbReference type="PANTHER" id="PTHR12599:SF0">
    <property type="entry name" value="PTERIN-4-ALPHA-CARBINOLAMINE DEHYDRATASE"/>
    <property type="match status" value="1"/>
</dbReference>